<dbReference type="RefSeq" id="WP_345039445.1">
    <property type="nucleotide sequence ID" value="NZ_BAABBA010000006.1"/>
</dbReference>
<evidence type="ECO:0000313" key="3">
    <source>
        <dbReference type="Proteomes" id="UP001499841"/>
    </source>
</evidence>
<keyword evidence="1" id="KW-0472">Membrane</keyword>
<feature type="transmembrane region" description="Helical" evidence="1">
    <location>
        <begin position="233"/>
        <end position="257"/>
    </location>
</feature>
<name>A0ABP8ET42_9MICO</name>
<feature type="transmembrane region" description="Helical" evidence="1">
    <location>
        <begin position="131"/>
        <end position="153"/>
    </location>
</feature>
<evidence type="ECO:0008006" key="4">
    <source>
        <dbReference type="Google" id="ProtNLM"/>
    </source>
</evidence>
<proteinExistence type="predicted"/>
<evidence type="ECO:0000313" key="2">
    <source>
        <dbReference type="EMBL" id="GAA4287145.1"/>
    </source>
</evidence>
<feature type="transmembrane region" description="Helical" evidence="1">
    <location>
        <begin position="49"/>
        <end position="70"/>
    </location>
</feature>
<accession>A0ABP8ET42</accession>
<dbReference type="EMBL" id="BAABBA010000006">
    <property type="protein sequence ID" value="GAA4287145.1"/>
    <property type="molecule type" value="Genomic_DNA"/>
</dbReference>
<sequence length="306" mass="30989">MRVLILLLVTVVPLALVGVLVTVLARSGRGSRPENTPVATLVAARRHENVATALGLAGGLAAATALLALAGNGARLVPGPPGLAAALGPTAGALVHLLLHAVGERTWPRPVGAVRTAVLRRRTVREISGRHLTLVLVTSALLAVSLALFMLTADETGRAVPLLITSETAAAGVVGGASGPYPGAPYALPMLLGLALVLAATAWVLHLVARRPAVSGTLPEDDLELRRTSARRILGGVQLFVGGGAGAVLLVAGLALHNAEWSLAAWFAVPLGLVVAVVSLVVAAQAFAPGDPRPRREGTAVGTARP</sequence>
<keyword evidence="1" id="KW-0812">Transmembrane</keyword>
<feature type="transmembrane region" description="Helical" evidence="1">
    <location>
        <begin position="186"/>
        <end position="209"/>
    </location>
</feature>
<comment type="caution">
    <text evidence="2">The sequence shown here is derived from an EMBL/GenBank/DDBJ whole genome shotgun (WGS) entry which is preliminary data.</text>
</comment>
<dbReference type="Proteomes" id="UP001499841">
    <property type="component" value="Unassembled WGS sequence"/>
</dbReference>
<keyword evidence="3" id="KW-1185">Reference proteome</keyword>
<keyword evidence="1" id="KW-1133">Transmembrane helix</keyword>
<organism evidence="2 3">
    <name type="scientific">Georgenia daeguensis</name>
    <dbReference type="NCBI Taxonomy" id="908355"/>
    <lineage>
        <taxon>Bacteria</taxon>
        <taxon>Bacillati</taxon>
        <taxon>Actinomycetota</taxon>
        <taxon>Actinomycetes</taxon>
        <taxon>Micrococcales</taxon>
        <taxon>Bogoriellaceae</taxon>
        <taxon>Georgenia</taxon>
    </lineage>
</organism>
<gene>
    <name evidence="2" type="ORF">GCM10022262_15040</name>
</gene>
<protein>
    <recommendedName>
        <fullName evidence="4">DUF1648 domain-containing protein</fullName>
    </recommendedName>
</protein>
<reference evidence="3" key="1">
    <citation type="journal article" date="2019" name="Int. J. Syst. Evol. Microbiol.">
        <title>The Global Catalogue of Microorganisms (GCM) 10K type strain sequencing project: providing services to taxonomists for standard genome sequencing and annotation.</title>
        <authorList>
            <consortium name="The Broad Institute Genomics Platform"/>
            <consortium name="The Broad Institute Genome Sequencing Center for Infectious Disease"/>
            <person name="Wu L."/>
            <person name="Ma J."/>
        </authorList>
    </citation>
    <scope>NUCLEOTIDE SEQUENCE [LARGE SCALE GENOMIC DNA]</scope>
    <source>
        <strain evidence="3">JCM 17459</strain>
    </source>
</reference>
<feature type="transmembrane region" description="Helical" evidence="1">
    <location>
        <begin position="263"/>
        <end position="288"/>
    </location>
</feature>
<evidence type="ECO:0000256" key="1">
    <source>
        <dbReference type="SAM" id="Phobius"/>
    </source>
</evidence>